<dbReference type="AlphaFoldDB" id="A0AAD9ND20"/>
<reference evidence="1" key="1">
    <citation type="journal article" date="2023" name="Mol. Biol. Evol.">
        <title>Third-Generation Sequencing Reveals the Adaptive Role of the Epigenome in Three Deep-Sea Polychaetes.</title>
        <authorList>
            <person name="Perez M."/>
            <person name="Aroh O."/>
            <person name="Sun Y."/>
            <person name="Lan Y."/>
            <person name="Juniper S.K."/>
            <person name="Young C.R."/>
            <person name="Angers B."/>
            <person name="Qian P.Y."/>
        </authorList>
    </citation>
    <scope>NUCLEOTIDE SEQUENCE</scope>
    <source>
        <strain evidence="1">R07B-5</strain>
    </source>
</reference>
<accession>A0AAD9ND20</accession>
<evidence type="ECO:0000313" key="2">
    <source>
        <dbReference type="Proteomes" id="UP001209878"/>
    </source>
</evidence>
<evidence type="ECO:0000313" key="1">
    <source>
        <dbReference type="EMBL" id="KAK2165550.1"/>
    </source>
</evidence>
<sequence>MLVVLLVVTSTGANSPISGCIKGCRETFDISYRSCLGFENLLLPEKKVFCQRFCHILVAHCIRVCHQKNGLFPGL</sequence>
<gene>
    <name evidence="1" type="ORF">NP493_1359g00043</name>
</gene>
<comment type="caution">
    <text evidence="1">The sequence shown here is derived from an EMBL/GenBank/DDBJ whole genome shotgun (WGS) entry which is preliminary data.</text>
</comment>
<proteinExistence type="predicted"/>
<keyword evidence="2" id="KW-1185">Reference proteome</keyword>
<name>A0AAD9ND20_RIDPI</name>
<protein>
    <submittedName>
        <fullName evidence="1">Uncharacterized protein</fullName>
    </submittedName>
</protein>
<organism evidence="1 2">
    <name type="scientific">Ridgeia piscesae</name>
    <name type="common">Tubeworm</name>
    <dbReference type="NCBI Taxonomy" id="27915"/>
    <lineage>
        <taxon>Eukaryota</taxon>
        <taxon>Metazoa</taxon>
        <taxon>Spiralia</taxon>
        <taxon>Lophotrochozoa</taxon>
        <taxon>Annelida</taxon>
        <taxon>Polychaeta</taxon>
        <taxon>Sedentaria</taxon>
        <taxon>Canalipalpata</taxon>
        <taxon>Sabellida</taxon>
        <taxon>Siboglinidae</taxon>
        <taxon>Ridgeia</taxon>
    </lineage>
</organism>
<dbReference type="Proteomes" id="UP001209878">
    <property type="component" value="Unassembled WGS sequence"/>
</dbReference>
<dbReference type="EMBL" id="JAODUO010001359">
    <property type="protein sequence ID" value="KAK2165550.1"/>
    <property type="molecule type" value="Genomic_DNA"/>
</dbReference>